<sequence>MDELIKAPSHALRGSGRTPASEVRIQYLAFSSGGETFAMDIRSVREVIQYGGLTEVPLMPVFIRGVINLRGSVVPVIDLGVRLGRNGTEVARRTCVVILEVPSTDGTSVIGIMVDSVNEVLEIAPSEIDPAPSFGHDIRTEFISGVGKVNGRFVILLDVQHVLSIQEMAALAGGREVPASG</sequence>
<dbReference type="Proteomes" id="UP001165069">
    <property type="component" value="Unassembled WGS sequence"/>
</dbReference>
<dbReference type="RefSeq" id="WP_285569196.1">
    <property type="nucleotide sequence ID" value="NZ_BSDE01000001.1"/>
</dbReference>
<keyword evidence="3" id="KW-1185">Reference proteome</keyword>
<proteinExistence type="predicted"/>
<dbReference type="PANTHER" id="PTHR22617:SF41">
    <property type="entry name" value="CHEMOTAXIS SIGNAL TRANSDUCTION SYSTEM ADAPTOR PROTEIN CHEW"/>
    <property type="match status" value="1"/>
</dbReference>
<dbReference type="Gene3D" id="2.40.50.180">
    <property type="entry name" value="CheA-289, Domain 4"/>
    <property type="match status" value="1"/>
</dbReference>
<name>A0ABQ5QAJ4_9BACT</name>
<dbReference type="PANTHER" id="PTHR22617">
    <property type="entry name" value="CHEMOTAXIS SENSOR HISTIDINE KINASE-RELATED"/>
    <property type="match status" value="1"/>
</dbReference>
<dbReference type="SUPFAM" id="SSF50341">
    <property type="entry name" value="CheW-like"/>
    <property type="match status" value="1"/>
</dbReference>
<dbReference type="SMART" id="SM00260">
    <property type="entry name" value="CheW"/>
    <property type="match status" value="1"/>
</dbReference>
<feature type="domain" description="CheW-like" evidence="1">
    <location>
        <begin position="24"/>
        <end position="168"/>
    </location>
</feature>
<reference evidence="2 3" key="1">
    <citation type="journal article" date="2023" name="Antonie Van Leeuwenhoek">
        <title>Mesoterricola silvestris gen. nov., sp. nov., Mesoterricola sediminis sp. nov., Geothrix oryzae sp. nov., Geothrix edaphica sp. nov., Geothrix rubra sp. nov., and Geothrix limicola sp. nov., six novel members of Acidobacteriota isolated from soils.</title>
        <authorList>
            <person name="Itoh H."/>
            <person name="Sugisawa Y."/>
            <person name="Mise K."/>
            <person name="Xu Z."/>
            <person name="Kuniyasu M."/>
            <person name="Ushijima N."/>
            <person name="Kawano K."/>
            <person name="Kobayashi E."/>
            <person name="Shiratori Y."/>
            <person name="Masuda Y."/>
            <person name="Senoo K."/>
        </authorList>
    </citation>
    <scope>NUCLEOTIDE SEQUENCE [LARGE SCALE GENOMIC DNA]</scope>
    <source>
        <strain evidence="2 3">Red804</strain>
    </source>
</reference>
<dbReference type="InterPro" id="IPR002545">
    <property type="entry name" value="CheW-lke_dom"/>
</dbReference>
<comment type="caution">
    <text evidence="2">The sequence shown here is derived from an EMBL/GenBank/DDBJ whole genome shotgun (WGS) entry which is preliminary data.</text>
</comment>
<protein>
    <submittedName>
        <fullName evidence="2">Chemotaxis protein CheW</fullName>
    </submittedName>
</protein>
<dbReference type="Gene3D" id="2.30.30.40">
    <property type="entry name" value="SH3 Domains"/>
    <property type="match status" value="1"/>
</dbReference>
<dbReference type="Pfam" id="PF01584">
    <property type="entry name" value="CheW"/>
    <property type="match status" value="1"/>
</dbReference>
<gene>
    <name evidence="2" type="primary">cheW-1</name>
    <name evidence="2" type="ORF">GETHLI_02290</name>
</gene>
<dbReference type="InterPro" id="IPR039315">
    <property type="entry name" value="CheW"/>
</dbReference>
<evidence type="ECO:0000313" key="2">
    <source>
        <dbReference type="EMBL" id="GLH71727.1"/>
    </source>
</evidence>
<organism evidence="2 3">
    <name type="scientific">Geothrix limicola</name>
    <dbReference type="NCBI Taxonomy" id="2927978"/>
    <lineage>
        <taxon>Bacteria</taxon>
        <taxon>Pseudomonadati</taxon>
        <taxon>Acidobacteriota</taxon>
        <taxon>Holophagae</taxon>
        <taxon>Holophagales</taxon>
        <taxon>Holophagaceae</taxon>
        <taxon>Geothrix</taxon>
    </lineage>
</organism>
<accession>A0ABQ5QAJ4</accession>
<dbReference type="EMBL" id="BSDE01000001">
    <property type="protein sequence ID" value="GLH71727.1"/>
    <property type="molecule type" value="Genomic_DNA"/>
</dbReference>
<evidence type="ECO:0000313" key="3">
    <source>
        <dbReference type="Proteomes" id="UP001165069"/>
    </source>
</evidence>
<dbReference type="InterPro" id="IPR036061">
    <property type="entry name" value="CheW-like_dom_sf"/>
</dbReference>
<dbReference type="PROSITE" id="PS50851">
    <property type="entry name" value="CHEW"/>
    <property type="match status" value="1"/>
</dbReference>
<evidence type="ECO:0000259" key="1">
    <source>
        <dbReference type="PROSITE" id="PS50851"/>
    </source>
</evidence>